<evidence type="ECO:0000313" key="4">
    <source>
        <dbReference type="WBParaSite" id="NBR_0002025501-mRNA-1"/>
    </source>
</evidence>
<evidence type="ECO:0000313" key="2">
    <source>
        <dbReference type="EMBL" id="VDL83993.1"/>
    </source>
</evidence>
<proteinExistence type="predicted"/>
<reference evidence="4" key="1">
    <citation type="submission" date="2017-02" db="UniProtKB">
        <authorList>
            <consortium name="WormBaseParasite"/>
        </authorList>
    </citation>
    <scope>IDENTIFICATION</scope>
</reference>
<dbReference type="WBParaSite" id="NBR_0002025501-mRNA-1">
    <property type="protein sequence ID" value="NBR_0002025501-mRNA-1"/>
    <property type="gene ID" value="NBR_0002025501"/>
</dbReference>
<name>A0A0N4YSN3_NIPBR</name>
<sequence>MGYRSNPARARHNQSMVKRDVQKYMKNEVFQLENIERESMTCGHVRLSMNLGMMESKCRFKVEARSLRLLYIETTRSNVGTNFAKVEDLMNRNPSSTEKLEQVHVRRQRD</sequence>
<gene>
    <name evidence="2" type="ORF">NBR_LOCUS20256</name>
</gene>
<dbReference type="EMBL" id="UYSL01024958">
    <property type="protein sequence ID" value="VDL83993.1"/>
    <property type="molecule type" value="Genomic_DNA"/>
</dbReference>
<keyword evidence="3" id="KW-1185">Reference proteome</keyword>
<accession>A0A0N4YSN3</accession>
<feature type="region of interest" description="Disordered" evidence="1">
    <location>
        <begin position="1"/>
        <end position="20"/>
    </location>
</feature>
<feature type="region of interest" description="Disordered" evidence="1">
    <location>
        <begin position="91"/>
        <end position="110"/>
    </location>
</feature>
<reference evidence="2 3" key="2">
    <citation type="submission" date="2018-11" db="EMBL/GenBank/DDBJ databases">
        <authorList>
            <consortium name="Pathogen Informatics"/>
        </authorList>
    </citation>
    <scope>NUCLEOTIDE SEQUENCE [LARGE SCALE GENOMIC DNA]</scope>
</reference>
<organism evidence="4">
    <name type="scientific">Nippostrongylus brasiliensis</name>
    <name type="common">Rat hookworm</name>
    <dbReference type="NCBI Taxonomy" id="27835"/>
    <lineage>
        <taxon>Eukaryota</taxon>
        <taxon>Metazoa</taxon>
        <taxon>Ecdysozoa</taxon>
        <taxon>Nematoda</taxon>
        <taxon>Chromadorea</taxon>
        <taxon>Rhabditida</taxon>
        <taxon>Rhabditina</taxon>
        <taxon>Rhabditomorpha</taxon>
        <taxon>Strongyloidea</taxon>
        <taxon>Heligmosomidae</taxon>
        <taxon>Nippostrongylus</taxon>
    </lineage>
</organism>
<feature type="compositionally biased region" description="Basic and acidic residues" evidence="1">
    <location>
        <begin position="98"/>
        <end position="110"/>
    </location>
</feature>
<protein>
    <submittedName>
        <fullName evidence="2 4">Uncharacterized protein</fullName>
    </submittedName>
</protein>
<evidence type="ECO:0000256" key="1">
    <source>
        <dbReference type="SAM" id="MobiDB-lite"/>
    </source>
</evidence>
<dbReference type="AlphaFoldDB" id="A0A0N4YSN3"/>
<dbReference type="Proteomes" id="UP000271162">
    <property type="component" value="Unassembled WGS sequence"/>
</dbReference>
<evidence type="ECO:0000313" key="3">
    <source>
        <dbReference type="Proteomes" id="UP000271162"/>
    </source>
</evidence>